<evidence type="ECO:0000313" key="2">
    <source>
        <dbReference type="EMBL" id="KAK8225805.1"/>
    </source>
</evidence>
<reference evidence="2 3" key="1">
    <citation type="submission" date="2024-04" db="EMBL/GenBank/DDBJ databases">
        <title>Phyllosticta paracitricarpa is synonymous to the EU quarantine fungus P. citricarpa based on phylogenomic analyses.</title>
        <authorList>
            <consortium name="Lawrence Berkeley National Laboratory"/>
            <person name="Van Ingen-Buijs V.A."/>
            <person name="Van Westerhoven A.C."/>
            <person name="Haridas S."/>
            <person name="Skiadas P."/>
            <person name="Martin F."/>
            <person name="Groenewald J.Z."/>
            <person name="Crous P.W."/>
            <person name="Seidl M.F."/>
        </authorList>
    </citation>
    <scope>NUCLEOTIDE SEQUENCE [LARGE SCALE GENOMIC DNA]</scope>
    <source>
        <strain evidence="2 3">CBS 123374</strain>
    </source>
</reference>
<protein>
    <submittedName>
        <fullName evidence="2">Concanavalin A-like lectin/glucanase domain-containing protein</fullName>
    </submittedName>
</protein>
<dbReference type="InterPro" id="IPR013320">
    <property type="entry name" value="ConA-like_dom_sf"/>
</dbReference>
<dbReference type="PROSITE" id="PS51762">
    <property type="entry name" value="GH16_2"/>
    <property type="match status" value="1"/>
</dbReference>
<comment type="caution">
    <text evidence="2">The sequence shown here is derived from an EMBL/GenBank/DDBJ whole genome shotgun (WGS) entry which is preliminary data.</text>
</comment>
<dbReference type="EMBL" id="JBBWRZ010000011">
    <property type="protein sequence ID" value="KAK8225805.1"/>
    <property type="molecule type" value="Genomic_DNA"/>
</dbReference>
<proteinExistence type="predicted"/>
<dbReference type="SUPFAM" id="SSF49899">
    <property type="entry name" value="Concanavalin A-like lectins/glucanases"/>
    <property type="match status" value="1"/>
</dbReference>
<dbReference type="PANTHER" id="PTHR10963:SF68">
    <property type="entry name" value="GLYCOSIDASE CRH1-RELATED"/>
    <property type="match status" value="1"/>
</dbReference>
<dbReference type="Proteomes" id="UP001492380">
    <property type="component" value="Unassembled WGS sequence"/>
</dbReference>
<feature type="non-terminal residue" evidence="2">
    <location>
        <position position="202"/>
    </location>
</feature>
<gene>
    <name evidence="2" type="ORF">HDK90DRAFT_387139</name>
</gene>
<evidence type="ECO:0000259" key="1">
    <source>
        <dbReference type="PROSITE" id="PS51762"/>
    </source>
</evidence>
<name>A0ABR1YDJ6_9PEZI</name>
<evidence type="ECO:0000313" key="3">
    <source>
        <dbReference type="Proteomes" id="UP001492380"/>
    </source>
</evidence>
<dbReference type="PANTHER" id="PTHR10963">
    <property type="entry name" value="GLYCOSYL HYDROLASE-RELATED"/>
    <property type="match status" value="1"/>
</dbReference>
<sequence>EGAVFTIGKRGDKPTIETDEYIWYGRVDVDMKVAVGQGIVSAVTIISDTKDEISWVTVGSDSHIARSNYVGKGNTATGERDKIHTVSFPGAQPAFHRYSIDWRHDRINWEINNQVMRTLMFEDTVTKNEFPQTPSKVRIGMWTLDDPDHQTRSAVELASGQTTYTTDGGMPWNMYVRRVEIVNYNASRHYNFTGRSRSADEV</sequence>
<feature type="non-terminal residue" evidence="2">
    <location>
        <position position="1"/>
    </location>
</feature>
<dbReference type="Pfam" id="PF00722">
    <property type="entry name" value="Glyco_hydro_16"/>
    <property type="match status" value="1"/>
</dbReference>
<dbReference type="Gene3D" id="2.60.120.200">
    <property type="match status" value="1"/>
</dbReference>
<dbReference type="InterPro" id="IPR000757">
    <property type="entry name" value="Beta-glucanase-like"/>
</dbReference>
<feature type="domain" description="GH16" evidence="1">
    <location>
        <begin position="1"/>
        <end position="184"/>
    </location>
</feature>
<accession>A0ABR1YDJ6</accession>
<keyword evidence="3" id="KW-1185">Reference proteome</keyword>
<organism evidence="2 3">
    <name type="scientific">Phyllosticta capitalensis</name>
    <dbReference type="NCBI Taxonomy" id="121624"/>
    <lineage>
        <taxon>Eukaryota</taxon>
        <taxon>Fungi</taxon>
        <taxon>Dikarya</taxon>
        <taxon>Ascomycota</taxon>
        <taxon>Pezizomycotina</taxon>
        <taxon>Dothideomycetes</taxon>
        <taxon>Dothideomycetes incertae sedis</taxon>
        <taxon>Botryosphaeriales</taxon>
        <taxon>Phyllostictaceae</taxon>
        <taxon>Phyllosticta</taxon>
    </lineage>
</organism>
<dbReference type="InterPro" id="IPR050546">
    <property type="entry name" value="Glycosyl_Hydrlase_16"/>
</dbReference>